<proteinExistence type="inferred from homology"/>
<reference evidence="6 7" key="1">
    <citation type="submission" date="2020-07" db="EMBL/GenBank/DDBJ databases">
        <title>Genome of Haloechinothrix sp.</title>
        <authorList>
            <person name="Tang S.-K."/>
            <person name="Yang L."/>
            <person name="Zhu W.-Y."/>
        </authorList>
    </citation>
    <scope>NUCLEOTIDE SEQUENCE [LARGE SCALE GENOMIC DNA]</scope>
    <source>
        <strain evidence="6 7">YIM 98757</strain>
    </source>
</reference>
<evidence type="ECO:0000313" key="7">
    <source>
        <dbReference type="Proteomes" id="UP000582974"/>
    </source>
</evidence>
<dbReference type="Gene3D" id="3.90.660.10">
    <property type="match status" value="1"/>
</dbReference>
<organism evidence="6 7">
    <name type="scientific">Haloechinothrix aidingensis</name>
    <dbReference type="NCBI Taxonomy" id="2752311"/>
    <lineage>
        <taxon>Bacteria</taxon>
        <taxon>Bacillati</taxon>
        <taxon>Actinomycetota</taxon>
        <taxon>Actinomycetes</taxon>
        <taxon>Pseudonocardiales</taxon>
        <taxon>Pseudonocardiaceae</taxon>
        <taxon>Haloechinothrix</taxon>
    </lineage>
</organism>
<feature type="binding site" evidence="4">
    <location>
        <position position="237"/>
    </location>
    <ligand>
        <name>FAD</name>
        <dbReference type="ChEBI" id="CHEBI:57692"/>
    </ligand>
</feature>
<feature type="binding site" evidence="4">
    <location>
        <begin position="37"/>
        <end position="38"/>
    </location>
    <ligand>
        <name>FAD</name>
        <dbReference type="ChEBI" id="CHEBI:57692"/>
    </ligand>
</feature>
<evidence type="ECO:0000259" key="5">
    <source>
        <dbReference type="Pfam" id="PF01593"/>
    </source>
</evidence>
<dbReference type="GO" id="GO:0016491">
    <property type="term" value="F:oxidoreductase activity"/>
    <property type="evidence" value="ECO:0007669"/>
    <property type="project" value="UniProtKB-KW"/>
</dbReference>
<feature type="binding site" evidence="4">
    <location>
        <position position="425"/>
    </location>
    <ligand>
        <name>FAD</name>
        <dbReference type="ChEBI" id="CHEBI:57692"/>
    </ligand>
</feature>
<dbReference type="PANTHER" id="PTHR43563">
    <property type="entry name" value="AMINE OXIDASE"/>
    <property type="match status" value="1"/>
</dbReference>
<dbReference type="InterPro" id="IPR036188">
    <property type="entry name" value="FAD/NAD-bd_sf"/>
</dbReference>
<dbReference type="Gene3D" id="1.10.405.10">
    <property type="entry name" value="Guanine Nucleotide Dissociation Inhibitor, domain 1"/>
    <property type="match status" value="1"/>
</dbReference>
<comment type="cofactor">
    <cofactor evidence="1">
        <name>FAD</name>
        <dbReference type="ChEBI" id="CHEBI:57692"/>
    </cofactor>
</comment>
<dbReference type="PRINTS" id="PR00757">
    <property type="entry name" value="AMINEOXDASEF"/>
</dbReference>
<dbReference type="SUPFAM" id="SSF51905">
    <property type="entry name" value="FAD/NAD(P)-binding domain"/>
    <property type="match status" value="1"/>
</dbReference>
<dbReference type="Gene3D" id="3.50.50.60">
    <property type="entry name" value="FAD/NAD(P)-binding domain"/>
    <property type="match status" value="1"/>
</dbReference>
<keyword evidence="7" id="KW-1185">Reference proteome</keyword>
<comment type="similarity">
    <text evidence="2">Belongs to the flavin monoamine oxidase family.</text>
</comment>
<dbReference type="InterPro" id="IPR001613">
    <property type="entry name" value="Flavin_amine_oxidase"/>
</dbReference>
<keyword evidence="3" id="KW-0560">Oxidoreductase</keyword>
<dbReference type="Proteomes" id="UP000582974">
    <property type="component" value="Unassembled WGS sequence"/>
</dbReference>
<dbReference type="Pfam" id="PF01593">
    <property type="entry name" value="Amino_oxidase"/>
    <property type="match status" value="1"/>
</dbReference>
<feature type="domain" description="Amine oxidase" evidence="5">
    <location>
        <begin position="16"/>
        <end position="448"/>
    </location>
</feature>
<dbReference type="InterPro" id="IPR002937">
    <property type="entry name" value="Amino_oxidase"/>
</dbReference>
<evidence type="ECO:0000256" key="1">
    <source>
        <dbReference type="ARBA" id="ARBA00001974"/>
    </source>
</evidence>
<sequence length="462" mass="50136">MGPAVRTDVVVVGAGISGLVAARRLTAAGGYRVCVLEARDRVGGRTLNTDVGGGKHVEIGGQFTGPGQDAIQRVAAELGVTTFPTHQAGTHLVELGAGTRRWSGEVPWAGLAASMSYLHAQRTLNRMAREVPPDAPWLASRAAQWDAETLGGWLRRTVRSRRARRLLDMTIRAVWAHEPADVSLLYSLAVINGAGGLQRLVRTRGGAQQDRFTGGSQLIALRLADQLPQPPTLGHPVRRIVQSDRSVTVHTDGLSVEAHRVIVAVPPMLAGGIEYEPAMPAGREQLLARTPQGTTFKCLAVYDTPFWRQEGMSGHVASDRGPVGATFDNSPPDGDPGILLGFVVGRHARRLLSLAEQDRRREVLDCFARWFGERARKPRRLLVHSWSEDAWTRGCYAGYFVPGALTSYGWWLRQPHGRVHWAGSETATRNIGSMDGAVTAGERVADEVDRAFATEDAMEPTP</sequence>
<gene>
    <name evidence="6" type="ORF">H0B56_09865</name>
</gene>
<name>A0A838A9M9_9PSEU</name>
<dbReference type="SUPFAM" id="SSF54373">
    <property type="entry name" value="FAD-linked reductases, C-terminal domain"/>
    <property type="match status" value="1"/>
</dbReference>
<dbReference type="EMBL" id="JACCKD010000003">
    <property type="protein sequence ID" value="MBA0125847.1"/>
    <property type="molecule type" value="Genomic_DNA"/>
</dbReference>
<dbReference type="RefSeq" id="WP_180892679.1">
    <property type="nucleotide sequence ID" value="NZ_JACCKD010000003.1"/>
</dbReference>
<comment type="caution">
    <text evidence="6">The sequence shown here is derived from an EMBL/GenBank/DDBJ whole genome shotgun (WGS) entry which is preliminary data.</text>
</comment>
<accession>A0A838A9M9</accession>
<protein>
    <submittedName>
        <fullName evidence="6">Flavin monoamine oxidase family protein</fullName>
    </submittedName>
</protein>
<dbReference type="InterPro" id="IPR050703">
    <property type="entry name" value="Flavin_MAO"/>
</dbReference>
<feature type="binding site" evidence="4">
    <location>
        <position position="342"/>
    </location>
    <ligand>
        <name>substrate</name>
    </ligand>
</feature>
<dbReference type="AlphaFoldDB" id="A0A838A9M9"/>
<feature type="binding site" evidence="4">
    <location>
        <position position="17"/>
    </location>
    <ligand>
        <name>FAD</name>
        <dbReference type="ChEBI" id="CHEBI:57692"/>
    </ligand>
</feature>
<evidence type="ECO:0000256" key="3">
    <source>
        <dbReference type="ARBA" id="ARBA00023002"/>
    </source>
</evidence>
<dbReference type="PANTHER" id="PTHR43563:SF1">
    <property type="entry name" value="AMINE OXIDASE [FLAVIN-CONTAINING] B"/>
    <property type="match status" value="1"/>
</dbReference>
<evidence type="ECO:0000256" key="2">
    <source>
        <dbReference type="ARBA" id="ARBA00005995"/>
    </source>
</evidence>
<evidence type="ECO:0000313" key="6">
    <source>
        <dbReference type="EMBL" id="MBA0125847.1"/>
    </source>
</evidence>
<evidence type="ECO:0000256" key="4">
    <source>
        <dbReference type="PIRSR" id="PIRSR601613-1"/>
    </source>
</evidence>